<accession>A0ABR4YGV1</accession>
<protein>
    <recommendedName>
        <fullName evidence="3">DUF1896 domain-containing protein</fullName>
    </recommendedName>
</protein>
<keyword evidence="2" id="KW-1185">Reference proteome</keyword>
<sequence length="148" mass="17189">MKTTSTPRTQEAPSCFEAALRAFLRRRHPELLSDNDFILRRSEDAAATFSRGRRDGHSVYEALELSRAVLYDGLRFSRYDTLFEVVSEWFPEVAPRRRPDFCLKLLPLCTQVFERYAPGDDFESTPAYRVLTTELIGIVQQNLDRYGF</sequence>
<dbReference type="EMBL" id="JRGF01000024">
    <property type="protein sequence ID" value="KHE40219.1"/>
    <property type="molecule type" value="Genomic_DNA"/>
</dbReference>
<name>A0ABR4YGV1_9BACT</name>
<dbReference type="Gene3D" id="1.10.8.340">
    <property type="entry name" value="PG0816-like"/>
    <property type="match status" value="1"/>
</dbReference>
<proteinExistence type="predicted"/>
<dbReference type="InterPro" id="IPR036297">
    <property type="entry name" value="PG0816-like_sf"/>
</dbReference>
<dbReference type="RefSeq" id="WP_035474447.1">
    <property type="nucleotide sequence ID" value="NZ_JRGF01000024.1"/>
</dbReference>
<evidence type="ECO:0008006" key="3">
    <source>
        <dbReference type="Google" id="ProtNLM"/>
    </source>
</evidence>
<dbReference type="SUPFAM" id="SSF140753">
    <property type="entry name" value="PG0816-like"/>
    <property type="match status" value="1"/>
</dbReference>
<dbReference type="Proteomes" id="UP000030889">
    <property type="component" value="Unassembled WGS sequence"/>
</dbReference>
<gene>
    <name evidence="1" type="ORF">LG35_10010</name>
</gene>
<evidence type="ECO:0000313" key="1">
    <source>
        <dbReference type="EMBL" id="KHE40219.1"/>
    </source>
</evidence>
<comment type="caution">
    <text evidence="1">The sequence shown here is derived from an EMBL/GenBank/DDBJ whole genome shotgun (WGS) entry which is preliminary data.</text>
</comment>
<dbReference type="InterPro" id="IPR015082">
    <property type="entry name" value="DUF1896"/>
</dbReference>
<dbReference type="Gene3D" id="1.10.8.330">
    <property type="entry name" value="PG0816-like"/>
    <property type="match status" value="1"/>
</dbReference>
<dbReference type="Pfam" id="PF08989">
    <property type="entry name" value="DUF1896"/>
    <property type="match status" value="1"/>
</dbReference>
<organism evidence="1 2">
    <name type="scientific">Alistipes inops</name>
    <dbReference type="NCBI Taxonomy" id="1501391"/>
    <lineage>
        <taxon>Bacteria</taxon>
        <taxon>Pseudomonadati</taxon>
        <taxon>Bacteroidota</taxon>
        <taxon>Bacteroidia</taxon>
        <taxon>Bacteroidales</taxon>
        <taxon>Rikenellaceae</taxon>
        <taxon>Alistipes</taxon>
    </lineage>
</organism>
<evidence type="ECO:0000313" key="2">
    <source>
        <dbReference type="Proteomes" id="UP000030889"/>
    </source>
</evidence>
<reference evidence="1 2" key="1">
    <citation type="submission" date="2014-09" db="EMBL/GenBank/DDBJ databases">
        <title>Alistipes sp. 627, sp. nov., a novel member of the family Rikenellaceae isolated from human faeces.</title>
        <authorList>
            <person name="Shkoporov A.N."/>
            <person name="Chaplin A.V."/>
            <person name="Motuzova O.V."/>
            <person name="Kafarskaia L.I."/>
            <person name="Khokhlova E.V."/>
            <person name="Efimov B.A."/>
        </authorList>
    </citation>
    <scope>NUCLEOTIDE SEQUENCE [LARGE SCALE GENOMIC DNA]</scope>
    <source>
        <strain evidence="1 2">627</strain>
    </source>
</reference>